<organism evidence="2 3">
    <name type="scientific">Vitis rotundifolia</name>
    <name type="common">Muscadine grape</name>
    <dbReference type="NCBI Taxonomy" id="103349"/>
    <lineage>
        <taxon>Eukaryota</taxon>
        <taxon>Viridiplantae</taxon>
        <taxon>Streptophyta</taxon>
        <taxon>Embryophyta</taxon>
        <taxon>Tracheophyta</taxon>
        <taxon>Spermatophyta</taxon>
        <taxon>Magnoliopsida</taxon>
        <taxon>eudicotyledons</taxon>
        <taxon>Gunneridae</taxon>
        <taxon>Pentapetalae</taxon>
        <taxon>rosids</taxon>
        <taxon>Vitales</taxon>
        <taxon>Vitaceae</taxon>
        <taxon>Viteae</taxon>
        <taxon>Vitis</taxon>
    </lineage>
</organism>
<evidence type="ECO:0000256" key="1">
    <source>
        <dbReference type="SAM" id="MobiDB-lite"/>
    </source>
</evidence>
<keyword evidence="3" id="KW-1185">Reference proteome</keyword>
<evidence type="ECO:0000313" key="2">
    <source>
        <dbReference type="EMBL" id="KAJ9678863.1"/>
    </source>
</evidence>
<feature type="compositionally biased region" description="Basic and acidic residues" evidence="1">
    <location>
        <begin position="62"/>
        <end position="75"/>
    </location>
</feature>
<evidence type="ECO:0000313" key="3">
    <source>
        <dbReference type="Proteomes" id="UP001168098"/>
    </source>
</evidence>
<name>A0AA39DBG6_VITRO</name>
<protein>
    <submittedName>
        <fullName evidence="2">Uncharacterized protein</fullName>
    </submittedName>
</protein>
<comment type="caution">
    <text evidence="2">The sequence shown here is derived from an EMBL/GenBank/DDBJ whole genome shotgun (WGS) entry which is preliminary data.</text>
</comment>
<gene>
    <name evidence="2" type="ORF">PVL29_020913</name>
</gene>
<sequence>MSQDASNDPPHGVGCSRVFKSHLVHTLVHRLVEKKKPLIRNSNLCISLVHIKVQQNGAFHPKNGDSPEGNARDDNDTLSVAMPSTGVEDVASQINEIGSEDCNPPVKEEKTNERDISLDQNPLHSLPHLISSSAPINSLLMQRRMHFCGWISDNEPNDICTKQLIPAIVMQLEKVICGTNTHSKSR</sequence>
<dbReference type="PANTHER" id="PTHR34271:SF1">
    <property type="entry name" value="NUCLEOLAR HISTONE METHYLTRANSFERASE-RELATED PROTEIN"/>
    <property type="match status" value="1"/>
</dbReference>
<feature type="region of interest" description="Disordered" evidence="1">
    <location>
        <begin position="58"/>
        <end position="78"/>
    </location>
</feature>
<dbReference type="EMBL" id="JARBHA010000016">
    <property type="protein sequence ID" value="KAJ9678863.1"/>
    <property type="molecule type" value="Genomic_DNA"/>
</dbReference>
<dbReference type="PANTHER" id="PTHR34271">
    <property type="entry name" value="NUCLEOLAR HISTONE METHYLTRANSFERASE-RELATED PROTEIN"/>
    <property type="match status" value="1"/>
</dbReference>
<dbReference type="Proteomes" id="UP001168098">
    <property type="component" value="Unassembled WGS sequence"/>
</dbReference>
<accession>A0AA39DBG6</accession>
<proteinExistence type="predicted"/>
<dbReference type="AlphaFoldDB" id="A0AA39DBG6"/>
<reference evidence="2 3" key="1">
    <citation type="journal article" date="2023" name="BMC Biotechnol.">
        <title>Vitis rotundifolia cv Carlos genome sequencing.</title>
        <authorList>
            <person name="Huff M."/>
            <person name="Hulse-Kemp A."/>
            <person name="Scheffler B."/>
            <person name="Youngblood R."/>
            <person name="Simpson S."/>
            <person name="Babiker E."/>
            <person name="Staton M."/>
        </authorList>
    </citation>
    <scope>NUCLEOTIDE SEQUENCE [LARGE SCALE GENOMIC DNA]</scope>
    <source>
        <tissue evidence="2">Leaf</tissue>
    </source>
</reference>